<name>A0A516NQA3_9NOCA</name>
<protein>
    <submittedName>
        <fullName evidence="3">Uncharacterized protein</fullName>
    </submittedName>
</protein>
<feature type="domain" description="DUF7373" evidence="1">
    <location>
        <begin position="63"/>
        <end position="256"/>
    </location>
</feature>
<dbReference type="EMBL" id="CP041695">
    <property type="protein sequence ID" value="QDP81064.1"/>
    <property type="molecule type" value="Genomic_DNA"/>
</dbReference>
<dbReference type="InterPro" id="IPR055797">
    <property type="entry name" value="DUF7373"/>
</dbReference>
<dbReference type="InterPro" id="IPR056463">
    <property type="entry name" value="DUF7373_C"/>
</dbReference>
<sequence>MNEVSEPGGRTRLCARMAVTAAVLLSGLLGGCAETVTGTERIATPDLSTLDVGELRTHPVRVPSNDNDTHGRVLESARLSEAVINPPDIDPALIYGTSTLLPTPGRVSVLAPEVAIEPIANFGMIAGYTVTGSDVTGQEPRVGEAKAMRFTVLSFRDDDIARMVAGRIDEADIARTPDAVRVHVPGHPGAYAHWRDRSPILFTTLAYRSFVIVVLAADRTRDEAALTTLTANALTAELPLLDAFEPTPPDKLSTMPFDDDAMLRRMLHPDEDRWPYPLADANGTAQDDSSWPDEGWGSGVVYGPRGVSHLLGRSPEGRDNPGAGVERAAFIGSRWLLRLSDPARARAMNVRLTNTSQHEAVTPPSGVPDSACFRNPAVTDAQRESRYYCFVLDGRYWAIVSAADEPTVKQRAAAQYALLVNARSIT</sequence>
<gene>
    <name evidence="3" type="ORF">FOH10_22430</name>
</gene>
<dbReference type="RefSeq" id="WP_143982205.1">
    <property type="nucleotide sequence ID" value="NZ_CP041695.1"/>
</dbReference>
<dbReference type="AlphaFoldDB" id="A0A516NQA3"/>
<organism evidence="3 4">
    <name type="scientific">Nocardia otitidiscaviarum</name>
    <dbReference type="NCBI Taxonomy" id="1823"/>
    <lineage>
        <taxon>Bacteria</taxon>
        <taxon>Bacillati</taxon>
        <taxon>Actinomycetota</taxon>
        <taxon>Actinomycetes</taxon>
        <taxon>Mycobacteriales</taxon>
        <taxon>Nocardiaceae</taxon>
        <taxon>Nocardia</taxon>
    </lineage>
</organism>
<dbReference type="Proteomes" id="UP000317039">
    <property type="component" value="Chromosome"/>
</dbReference>
<proteinExistence type="predicted"/>
<evidence type="ECO:0000313" key="4">
    <source>
        <dbReference type="Proteomes" id="UP000317039"/>
    </source>
</evidence>
<dbReference type="Pfam" id="PF24092">
    <property type="entry name" value="DUF7373_C"/>
    <property type="match status" value="1"/>
</dbReference>
<reference evidence="3 4" key="1">
    <citation type="submission" date="2019-07" db="EMBL/GenBank/DDBJ databases">
        <title>Complete Genome Sequence and Methylome Analysis of Nocardia otitidis-caviarum NEB252.</title>
        <authorList>
            <person name="Fomenkov A."/>
            <person name="Anton B.P."/>
            <person name="Vincze T."/>
            <person name="Roberts R.J."/>
        </authorList>
    </citation>
    <scope>NUCLEOTIDE SEQUENCE [LARGE SCALE GENOMIC DNA]</scope>
    <source>
        <strain evidence="3 4">NEB252</strain>
    </source>
</reference>
<evidence type="ECO:0000259" key="2">
    <source>
        <dbReference type="Pfam" id="PF24092"/>
    </source>
</evidence>
<accession>A0A516NQA3</accession>
<evidence type="ECO:0000313" key="3">
    <source>
        <dbReference type="EMBL" id="QDP81064.1"/>
    </source>
</evidence>
<dbReference type="Pfam" id="PF24088">
    <property type="entry name" value="DUF7373"/>
    <property type="match status" value="1"/>
</dbReference>
<dbReference type="KEGG" id="nod:FOH10_22430"/>
<evidence type="ECO:0000259" key="1">
    <source>
        <dbReference type="Pfam" id="PF24088"/>
    </source>
</evidence>
<dbReference type="GeneID" id="80335120"/>
<feature type="domain" description="DUF7373" evidence="2">
    <location>
        <begin position="262"/>
        <end position="422"/>
    </location>
</feature>